<reference evidence="7" key="1">
    <citation type="submission" date="2024-07" db="EMBL/GenBank/DDBJ databases">
        <authorList>
            <person name="Kim Y.J."/>
            <person name="Jeong J.Y."/>
        </authorList>
    </citation>
    <scope>NUCLEOTIDE SEQUENCE</scope>
    <source>
        <strain evidence="7">GIHE-MW2</strain>
    </source>
</reference>
<dbReference type="PRINTS" id="PR00368">
    <property type="entry name" value="FADPNR"/>
</dbReference>
<dbReference type="PANTHER" id="PTHR42913">
    <property type="entry name" value="APOPTOSIS-INDUCING FACTOR 1"/>
    <property type="match status" value="1"/>
</dbReference>
<evidence type="ECO:0000256" key="4">
    <source>
        <dbReference type="ARBA" id="ARBA00022827"/>
    </source>
</evidence>
<evidence type="ECO:0000256" key="1">
    <source>
        <dbReference type="ARBA" id="ARBA00001974"/>
    </source>
</evidence>
<keyword evidence="3" id="KW-0285">Flavoprotein</keyword>
<evidence type="ECO:0000259" key="6">
    <source>
        <dbReference type="Pfam" id="PF07992"/>
    </source>
</evidence>
<evidence type="ECO:0000256" key="2">
    <source>
        <dbReference type="ARBA" id="ARBA00005272"/>
    </source>
</evidence>
<dbReference type="InterPro" id="IPR017584">
    <property type="entry name" value="Pyridine_nucleo_diS_OxRdtase_N"/>
</dbReference>
<dbReference type="PANTHER" id="PTHR42913:SF9">
    <property type="entry name" value="SLR1591 PROTEIN"/>
    <property type="match status" value="1"/>
</dbReference>
<dbReference type="RefSeq" id="WP_354635022.1">
    <property type="nucleotide sequence ID" value="NZ_CP159837.1"/>
</dbReference>
<dbReference type="Pfam" id="PF07992">
    <property type="entry name" value="Pyr_redox_2"/>
    <property type="match status" value="1"/>
</dbReference>
<dbReference type="InterPro" id="IPR036188">
    <property type="entry name" value="FAD/NAD-bd_sf"/>
</dbReference>
<keyword evidence="5" id="KW-0560">Oxidoreductase</keyword>
<name>A0AAU8J9W3_9CYAN</name>
<dbReference type="InterPro" id="IPR051169">
    <property type="entry name" value="NADH-Q_oxidoreductase"/>
</dbReference>
<evidence type="ECO:0000256" key="5">
    <source>
        <dbReference type="ARBA" id="ARBA00023002"/>
    </source>
</evidence>
<feature type="domain" description="FAD/NAD(P)-binding" evidence="6">
    <location>
        <begin position="11"/>
        <end position="356"/>
    </location>
</feature>
<dbReference type="NCBIfam" id="TIGR03169">
    <property type="entry name" value="Nterm_to_SelD"/>
    <property type="match status" value="1"/>
</dbReference>
<dbReference type="InterPro" id="IPR023753">
    <property type="entry name" value="FAD/NAD-binding_dom"/>
</dbReference>
<gene>
    <name evidence="7" type="ORF">ABWT76_004634</name>
</gene>
<evidence type="ECO:0000256" key="3">
    <source>
        <dbReference type="ARBA" id="ARBA00022630"/>
    </source>
</evidence>
<keyword evidence="4" id="KW-0274">FAD</keyword>
<dbReference type="Gene3D" id="3.50.50.100">
    <property type="match status" value="1"/>
</dbReference>
<dbReference type="PROSITE" id="PS00626">
    <property type="entry name" value="RCC1_2"/>
    <property type="match status" value="1"/>
</dbReference>
<comment type="cofactor">
    <cofactor evidence="1">
        <name>FAD</name>
        <dbReference type="ChEBI" id="CHEBI:57692"/>
    </cofactor>
</comment>
<dbReference type="SUPFAM" id="SSF51905">
    <property type="entry name" value="FAD/NAD(P)-binding domain"/>
    <property type="match status" value="2"/>
</dbReference>
<protein>
    <submittedName>
        <fullName evidence="7">FAD-dependent oxidoreductase</fullName>
    </submittedName>
</protein>
<sequence>MQSTKQPITQDLVFIGGGHSHAIALRMWGMNPLPGVRITLISDVTHTPYSGMLPGYIAGFYDYDQSHIDLRPLAHFAGSQFYRERAVGLDLANNRVICAHRPPVAFDILSIDIGSTPATLSVPGAADYAIPAKPVPNLLHHWHQLIEELQGGSTTATEKPLQIGIVGGGAGGVELALSMSARLNQILGSQNRPNSPNCPNRPNCSNLQIHLFQRSPEILPTYSTYVRNNLQKILTQRGINLHLSESAIRIESRTPAPPLLCSSAPLPPMAAHAKEPVTVYCESGLTIECDRLFWVTQASAPDWLKESGLSTDAAGFIKVSDTLQSISHSHIFATGDIATMINHPRPKAGVFAVRQGKPLAENLRRILQGQPLKPFKPQKNFLTLIGTGEGSAIASRGAFGLGPSPLLWRWKDRIDREFMEKFRNFPHQK</sequence>
<evidence type="ECO:0000313" key="7">
    <source>
        <dbReference type="EMBL" id="XCM35916.1"/>
    </source>
</evidence>
<proteinExistence type="inferred from homology"/>
<dbReference type="GO" id="GO:0003955">
    <property type="term" value="F:NAD(P)H dehydrogenase (quinone) activity"/>
    <property type="evidence" value="ECO:0007669"/>
    <property type="project" value="TreeGrafter"/>
</dbReference>
<accession>A0AAU8J9W3</accession>
<dbReference type="GO" id="GO:0019646">
    <property type="term" value="P:aerobic electron transport chain"/>
    <property type="evidence" value="ECO:0007669"/>
    <property type="project" value="TreeGrafter"/>
</dbReference>
<dbReference type="EMBL" id="CP159837">
    <property type="protein sequence ID" value="XCM35916.1"/>
    <property type="molecule type" value="Genomic_DNA"/>
</dbReference>
<dbReference type="InterPro" id="IPR000408">
    <property type="entry name" value="Reg_chr_condens"/>
</dbReference>
<comment type="similarity">
    <text evidence="2">Belongs to the NADH dehydrogenase family.</text>
</comment>
<dbReference type="AlphaFoldDB" id="A0AAU8J9W3"/>
<organism evidence="7">
    <name type="scientific">Planktothricoides raciborskii GIHE-MW2</name>
    <dbReference type="NCBI Taxonomy" id="2792601"/>
    <lineage>
        <taxon>Bacteria</taxon>
        <taxon>Bacillati</taxon>
        <taxon>Cyanobacteriota</taxon>
        <taxon>Cyanophyceae</taxon>
        <taxon>Oscillatoriophycideae</taxon>
        <taxon>Oscillatoriales</taxon>
        <taxon>Oscillatoriaceae</taxon>
        <taxon>Planktothricoides</taxon>
    </lineage>
</organism>